<evidence type="ECO:0000259" key="4">
    <source>
        <dbReference type="PROSITE" id="PS51184"/>
    </source>
</evidence>
<sequence>MNLTVLTNNNHHQQVEIMNVDSLFDPITAEAFIDHHWEEKPLLIKRENTQYYSALLSMQQLMDVFDANEFLEDDIRIFKDGIKVPFEEFVYRPNPRAEHQPANLPANRTEALSRFNSGATLVFEKLYRKHLPLNQFLTQIEKIFHVKAGANVYLTPPDNTGFSSHFDTHDVVILQIAGTKQWSVSSNPIKLPSREDKHLATSDVVKEARHLEDILMTPGDLLYLPRGYVHSATSCDNFSLHITISLMGASGMDLIERSLKSSLRNNVALRKYLKFKKPFDAETFRNELIAEIRQIDFEQHVQELHLDYLKHTFPTEHGKMARMINGDPLKPDTQCQLNPHMLWHYFQRENDLLVIFDGKQMEMPKEFTEAIMFIEKQQQFTPGELPGFESEIQLMLCEKLIDEGFVNIAV</sequence>
<name>A0AAF0C840_9GAMM</name>
<dbReference type="Pfam" id="PF08007">
    <property type="entry name" value="JmjC_2"/>
    <property type="match status" value="1"/>
</dbReference>
<dbReference type="PANTHER" id="PTHR13096:SF8">
    <property type="entry name" value="RIBOSOMAL OXYGENASE 1"/>
    <property type="match status" value="1"/>
</dbReference>
<proteinExistence type="predicted"/>
<dbReference type="Proteomes" id="UP000032352">
    <property type="component" value="Chromosome"/>
</dbReference>
<dbReference type="PROSITE" id="PS51184">
    <property type="entry name" value="JMJC"/>
    <property type="match status" value="1"/>
</dbReference>
<dbReference type="InterPro" id="IPR003347">
    <property type="entry name" value="JmjC_dom"/>
</dbReference>
<reference evidence="5 6" key="2">
    <citation type="journal article" date="2022" name="Mar. Drugs">
        <title>Bioassay-Guided Fractionation Leads to the Detection of Cholic Acid Generated by the Rare Thalassomonas sp.</title>
        <authorList>
            <person name="Pheiffer F."/>
            <person name="Schneider Y.K."/>
            <person name="Hansen E.H."/>
            <person name="Andersen J.H."/>
            <person name="Isaksson J."/>
            <person name="Busche T."/>
            <person name="R C."/>
            <person name="Kalinowski J."/>
            <person name="Zyl L.V."/>
            <person name="Trindade M."/>
        </authorList>
    </citation>
    <scope>NUCLEOTIDE SEQUENCE [LARGE SCALE GENOMIC DNA]</scope>
    <source>
        <strain evidence="5 6">XOM25</strain>
    </source>
</reference>
<evidence type="ECO:0000313" key="5">
    <source>
        <dbReference type="EMBL" id="WDE03479.1"/>
    </source>
</evidence>
<dbReference type="RefSeq" id="WP_152647471.1">
    <property type="nucleotide sequence ID" value="NZ_CP059733.1"/>
</dbReference>
<keyword evidence="3" id="KW-0408">Iron</keyword>
<organism evidence="5 6">
    <name type="scientific">Thalassomonas viridans</name>
    <dbReference type="NCBI Taxonomy" id="137584"/>
    <lineage>
        <taxon>Bacteria</taxon>
        <taxon>Pseudomonadati</taxon>
        <taxon>Pseudomonadota</taxon>
        <taxon>Gammaproteobacteria</taxon>
        <taxon>Alteromonadales</taxon>
        <taxon>Colwelliaceae</taxon>
        <taxon>Thalassomonas</taxon>
    </lineage>
</organism>
<evidence type="ECO:0000256" key="3">
    <source>
        <dbReference type="ARBA" id="ARBA00023004"/>
    </source>
</evidence>
<comment type="cofactor">
    <cofactor evidence="1">
        <name>Fe(2+)</name>
        <dbReference type="ChEBI" id="CHEBI:29033"/>
    </cofactor>
</comment>
<feature type="domain" description="JmjC" evidence="4">
    <location>
        <begin position="93"/>
        <end position="263"/>
    </location>
</feature>
<dbReference type="GO" id="GO:0046872">
    <property type="term" value="F:metal ion binding"/>
    <property type="evidence" value="ECO:0007669"/>
    <property type="project" value="UniProtKB-KW"/>
</dbReference>
<keyword evidence="6" id="KW-1185">Reference proteome</keyword>
<dbReference type="KEGG" id="tvd:SG34_019050"/>
<dbReference type="EMBL" id="CP059733">
    <property type="protein sequence ID" value="WDE03479.1"/>
    <property type="molecule type" value="Genomic_DNA"/>
</dbReference>
<dbReference type="PANTHER" id="PTHR13096">
    <property type="entry name" value="MINA53 MYC INDUCED NUCLEAR ANTIGEN"/>
    <property type="match status" value="1"/>
</dbReference>
<dbReference type="InterPro" id="IPR039994">
    <property type="entry name" value="NO66-like"/>
</dbReference>
<dbReference type="Gene3D" id="2.60.120.650">
    <property type="entry name" value="Cupin"/>
    <property type="match status" value="1"/>
</dbReference>
<evidence type="ECO:0000313" key="6">
    <source>
        <dbReference type="Proteomes" id="UP000032352"/>
    </source>
</evidence>
<gene>
    <name evidence="5" type="ORF">SG34_019050</name>
</gene>
<accession>A0AAF0C840</accession>
<protein>
    <recommendedName>
        <fullName evidence="4">JmjC domain-containing protein</fullName>
    </recommendedName>
</protein>
<dbReference type="SUPFAM" id="SSF51197">
    <property type="entry name" value="Clavaminate synthase-like"/>
    <property type="match status" value="1"/>
</dbReference>
<reference evidence="5 6" key="1">
    <citation type="journal article" date="2015" name="Genome Announc.">
        <title>Draft Genome Sequences of Marine Isolates of Thalassomonas viridans and Thalassomonas actiniarum.</title>
        <authorList>
            <person name="Olonade I."/>
            <person name="van Zyl L.J."/>
            <person name="Trindade M."/>
        </authorList>
    </citation>
    <scope>NUCLEOTIDE SEQUENCE [LARGE SCALE GENOMIC DNA]</scope>
    <source>
        <strain evidence="5 6">XOM25</strain>
    </source>
</reference>
<keyword evidence="2" id="KW-0479">Metal-binding</keyword>
<dbReference type="AlphaFoldDB" id="A0AAF0C840"/>
<evidence type="ECO:0000256" key="2">
    <source>
        <dbReference type="ARBA" id="ARBA00022723"/>
    </source>
</evidence>
<evidence type="ECO:0000256" key="1">
    <source>
        <dbReference type="ARBA" id="ARBA00001954"/>
    </source>
</evidence>